<dbReference type="InterPro" id="IPR030667">
    <property type="entry name" value="APP-BP1"/>
</dbReference>
<dbReference type="EMBL" id="ML996706">
    <property type="protein sequence ID" value="KAF2396535.1"/>
    <property type="molecule type" value="Genomic_DNA"/>
</dbReference>
<dbReference type="SUPFAM" id="SSF69572">
    <property type="entry name" value="Activating enzymes of the ubiquitin-like proteins"/>
    <property type="match status" value="1"/>
</dbReference>
<dbReference type="InterPro" id="IPR045886">
    <property type="entry name" value="ThiF/MoeB/HesA"/>
</dbReference>
<sequence length="563" mass="62160">MSQSTPPPLHQGPTAKEKKYDRQLRLWAASGQAALEDAHVLLINSGPGVVGVETLKNLVLPGVGHFTILDSAVVREEDLGVNFFLQEESVGAERAAETCKYLQELNPDVEGHSISEPVEEFIARPDTLTPYSLIIVVAPVVPDVLSKISAHGTATQTPVFYVHNVGFYIHFSLQLPPAFTIVDIHPEPEALVDLRLYKPWKELLVNAKKWTWRMENMSDHQHGHIPYVFLLLHYLMEWERTHDGKPPRTYKEKTEFRELIRSGIRTSNPEGGEENFDEAIGAVLKSLNEPTLSSTVKEVFNSPECEDLTEDSPNFWLIAHAVSQFHTKHQTLPLPGAIPDMKAVSADYAFLQGLYKTKAREEADEVLHSVRALEKSLERPNPILAAEVDAFCKQAAHIRLIRGRPIPVISPNEGVAWGERAKAAVNALTDESSLILLHIAFLTFDAFYAQRAAEGKARVPGDGADVEDDERLLTGLAQDIGTNLLTQAERELDEEDADSVKTRLGNICAELTRAGGAELHNIAALGGGLVAQEVIKAITRQYVPIDNTCLFDGVRSLSSVLLL</sequence>
<protein>
    <recommendedName>
        <fullName evidence="4">NEDD8-activating enzyme E1 regulatory subunit</fullName>
    </recommendedName>
</protein>
<evidence type="ECO:0000256" key="3">
    <source>
        <dbReference type="ARBA" id="ARBA00022786"/>
    </source>
</evidence>
<evidence type="ECO:0000259" key="5">
    <source>
        <dbReference type="Pfam" id="PF00899"/>
    </source>
</evidence>
<dbReference type="Pfam" id="PF00899">
    <property type="entry name" value="ThiF"/>
    <property type="match status" value="1"/>
</dbReference>
<dbReference type="OrthoDB" id="1708823at2759"/>
<accession>A0A6G1HL90</accession>
<feature type="domain" description="THIF-type NAD/FAD binding fold" evidence="5">
    <location>
        <begin position="20"/>
        <end position="120"/>
    </location>
</feature>
<proteinExistence type="inferred from homology"/>
<dbReference type="PIRSF" id="PIRSF039099">
    <property type="entry name" value="APP-BP1"/>
    <property type="match status" value="1"/>
</dbReference>
<keyword evidence="3 4" id="KW-0833">Ubl conjugation pathway</keyword>
<dbReference type="InterPro" id="IPR035985">
    <property type="entry name" value="Ubiquitin-activating_enz"/>
</dbReference>
<comment type="function">
    <text evidence="4">Regulatory subunit of the dimeric UBA3-ULA1 E1 enzyme.</text>
</comment>
<organism evidence="6 7">
    <name type="scientific">Trichodelitschia bisporula</name>
    <dbReference type="NCBI Taxonomy" id="703511"/>
    <lineage>
        <taxon>Eukaryota</taxon>
        <taxon>Fungi</taxon>
        <taxon>Dikarya</taxon>
        <taxon>Ascomycota</taxon>
        <taxon>Pezizomycotina</taxon>
        <taxon>Dothideomycetes</taxon>
        <taxon>Dothideomycetes incertae sedis</taxon>
        <taxon>Phaeotrichales</taxon>
        <taxon>Phaeotrichaceae</taxon>
        <taxon>Trichodelitschia</taxon>
    </lineage>
</organism>
<dbReference type="PANTHER" id="PTHR10953:SF29">
    <property type="entry name" value="NEDD8-ACTIVATING ENZYME E1 REGULATORY SUBUNIT"/>
    <property type="match status" value="1"/>
</dbReference>
<keyword evidence="7" id="KW-1185">Reference proteome</keyword>
<dbReference type="Proteomes" id="UP000799640">
    <property type="component" value="Unassembled WGS sequence"/>
</dbReference>
<dbReference type="Gene3D" id="3.40.50.720">
    <property type="entry name" value="NAD(P)-binding Rossmann-like Domain"/>
    <property type="match status" value="2"/>
</dbReference>
<evidence type="ECO:0000256" key="4">
    <source>
        <dbReference type="PIRNR" id="PIRNR039099"/>
    </source>
</evidence>
<name>A0A6G1HL90_9PEZI</name>
<evidence type="ECO:0000313" key="7">
    <source>
        <dbReference type="Proteomes" id="UP000799640"/>
    </source>
</evidence>
<dbReference type="AlphaFoldDB" id="A0A6G1HL90"/>
<dbReference type="InterPro" id="IPR000594">
    <property type="entry name" value="ThiF_NAD_FAD-bd"/>
</dbReference>
<dbReference type="GO" id="GO:0045116">
    <property type="term" value="P:protein neddylation"/>
    <property type="evidence" value="ECO:0007669"/>
    <property type="project" value="UniProtKB-UniRule"/>
</dbReference>
<reference evidence="6" key="1">
    <citation type="journal article" date="2020" name="Stud. Mycol.">
        <title>101 Dothideomycetes genomes: a test case for predicting lifestyles and emergence of pathogens.</title>
        <authorList>
            <person name="Haridas S."/>
            <person name="Albert R."/>
            <person name="Binder M."/>
            <person name="Bloem J."/>
            <person name="Labutti K."/>
            <person name="Salamov A."/>
            <person name="Andreopoulos B."/>
            <person name="Baker S."/>
            <person name="Barry K."/>
            <person name="Bills G."/>
            <person name="Bluhm B."/>
            <person name="Cannon C."/>
            <person name="Castanera R."/>
            <person name="Culley D."/>
            <person name="Daum C."/>
            <person name="Ezra D."/>
            <person name="Gonzalez J."/>
            <person name="Henrissat B."/>
            <person name="Kuo A."/>
            <person name="Liang C."/>
            <person name="Lipzen A."/>
            <person name="Lutzoni F."/>
            <person name="Magnuson J."/>
            <person name="Mondo S."/>
            <person name="Nolan M."/>
            <person name="Ohm R."/>
            <person name="Pangilinan J."/>
            <person name="Park H.-J."/>
            <person name="Ramirez L."/>
            <person name="Alfaro M."/>
            <person name="Sun H."/>
            <person name="Tritt A."/>
            <person name="Yoshinaga Y."/>
            <person name="Zwiers L.-H."/>
            <person name="Turgeon B."/>
            <person name="Goodwin S."/>
            <person name="Spatafora J."/>
            <person name="Crous P."/>
            <person name="Grigoriev I."/>
        </authorList>
    </citation>
    <scope>NUCLEOTIDE SEQUENCE</scope>
    <source>
        <strain evidence="6">CBS 262.69</strain>
    </source>
</reference>
<comment type="similarity">
    <text evidence="2 4">Belongs to the ubiquitin-activating E1 family. ULA1 subfamily.</text>
</comment>
<evidence type="ECO:0000256" key="2">
    <source>
        <dbReference type="ARBA" id="ARBA00006868"/>
    </source>
</evidence>
<dbReference type="UniPathway" id="UPA00885"/>
<gene>
    <name evidence="6" type="ORF">EJ06DRAFT_499738</name>
</gene>
<dbReference type="GO" id="GO:0019781">
    <property type="term" value="F:NEDD8 activating enzyme activity"/>
    <property type="evidence" value="ECO:0007669"/>
    <property type="project" value="UniProtKB-UniRule"/>
</dbReference>
<evidence type="ECO:0000256" key="1">
    <source>
        <dbReference type="ARBA" id="ARBA00005032"/>
    </source>
</evidence>
<comment type="pathway">
    <text evidence="1 4">Protein modification; protein neddylation.</text>
</comment>
<dbReference type="PANTHER" id="PTHR10953">
    <property type="entry name" value="UBIQUITIN-ACTIVATING ENZYME E1"/>
    <property type="match status" value="1"/>
</dbReference>
<dbReference type="GO" id="GO:0005737">
    <property type="term" value="C:cytoplasm"/>
    <property type="evidence" value="ECO:0007669"/>
    <property type="project" value="TreeGrafter"/>
</dbReference>
<evidence type="ECO:0000313" key="6">
    <source>
        <dbReference type="EMBL" id="KAF2396535.1"/>
    </source>
</evidence>